<evidence type="ECO:0000256" key="2">
    <source>
        <dbReference type="ARBA" id="ARBA00007511"/>
    </source>
</evidence>
<feature type="transmembrane region" description="Helical" evidence="6">
    <location>
        <begin position="215"/>
        <end position="234"/>
    </location>
</feature>
<evidence type="ECO:0000256" key="5">
    <source>
        <dbReference type="ARBA" id="ARBA00023136"/>
    </source>
</evidence>
<keyword evidence="3 6" id="KW-0812">Transmembrane</keyword>
<feature type="transmembrane region" description="Helical" evidence="6">
    <location>
        <begin position="181"/>
        <end position="203"/>
    </location>
</feature>
<gene>
    <name evidence="7" type="ORF">LuPra_01424</name>
</gene>
<feature type="transmembrane region" description="Helical" evidence="6">
    <location>
        <begin position="113"/>
        <end position="129"/>
    </location>
</feature>
<evidence type="ECO:0000313" key="7">
    <source>
        <dbReference type="EMBL" id="AMY08231.1"/>
    </source>
</evidence>
<evidence type="ECO:0000256" key="1">
    <source>
        <dbReference type="ARBA" id="ARBA00004141"/>
    </source>
</evidence>
<dbReference type="PANTHER" id="PTHR30238">
    <property type="entry name" value="MEMBRANE BOUND PREDICTED REDOX MODULATOR"/>
    <property type="match status" value="1"/>
</dbReference>
<dbReference type="RefSeq" id="WP_234800769.1">
    <property type="nucleotide sequence ID" value="NZ_CP015136.1"/>
</dbReference>
<dbReference type="PATRIC" id="fig|1813736.3.peg.1477"/>
<dbReference type="AlphaFoldDB" id="A0A143PIA7"/>
<feature type="transmembrane region" description="Helical" evidence="6">
    <location>
        <begin position="33"/>
        <end position="60"/>
    </location>
</feature>
<keyword evidence="5 6" id="KW-0472">Membrane</keyword>
<evidence type="ECO:0000256" key="6">
    <source>
        <dbReference type="SAM" id="Phobius"/>
    </source>
</evidence>
<dbReference type="EMBL" id="CP015136">
    <property type="protein sequence ID" value="AMY08231.1"/>
    <property type="molecule type" value="Genomic_DNA"/>
</dbReference>
<keyword evidence="8" id="KW-1185">Reference proteome</keyword>
<dbReference type="STRING" id="1855912.LuPra_01424"/>
<reference evidence="7 8" key="1">
    <citation type="journal article" date="2016" name="Genome Announc.">
        <title>First Complete Genome Sequence of a Subdivision 6 Acidobacterium Strain.</title>
        <authorList>
            <person name="Huang S."/>
            <person name="Vieira S."/>
            <person name="Bunk B."/>
            <person name="Riedel T."/>
            <person name="Sproer C."/>
            <person name="Overmann J."/>
        </authorList>
    </citation>
    <scope>NUCLEOTIDE SEQUENCE [LARGE SCALE GENOMIC DNA]</scope>
    <source>
        <strain evidence="8">DSM 100886 HEG_-6_39</strain>
    </source>
</reference>
<dbReference type="InterPro" id="IPR005496">
    <property type="entry name" value="Integral_membrane_TerC"/>
</dbReference>
<dbReference type="Pfam" id="PF03741">
    <property type="entry name" value="TerC"/>
    <property type="match status" value="1"/>
</dbReference>
<comment type="similarity">
    <text evidence="2">Belongs to the TerC family.</text>
</comment>
<sequence>MIESLTAVWPEMLALSDVAPAAAAAPVAPLWSVASLISLATLASLEIVLGIDNVIFIAILSGRLPKDQQPKARKLGIAMAVISRLALLLAISWVMGLTRPLIELGSTGISGKQLILLLGGLFLIGKATYEIHDKLEGEEGHHGPGGSKAGVSLAGVVAQIMLIDIVFSLDSVITAVGMTPHVPIMMVAVVLAAGVMLIFAGPISDFVQKHPTMKMLALAFLILIGVMLVGEAFGQHIDKGYIYFAMAFSVLVELLNLRLRRKSTTPVVLHHSSMPGES</sequence>
<dbReference type="Proteomes" id="UP000076079">
    <property type="component" value="Chromosome"/>
</dbReference>
<accession>A0A143PIA7</accession>
<feature type="transmembrane region" description="Helical" evidence="6">
    <location>
        <begin position="240"/>
        <end position="257"/>
    </location>
</feature>
<keyword evidence="4 6" id="KW-1133">Transmembrane helix</keyword>
<name>A0A143PIA7_LUTPR</name>
<comment type="subcellular location">
    <subcellularLocation>
        <location evidence="1">Membrane</location>
        <topology evidence="1">Multi-pass membrane protein</topology>
    </subcellularLocation>
</comment>
<organism evidence="7 8">
    <name type="scientific">Luteitalea pratensis</name>
    <dbReference type="NCBI Taxonomy" id="1855912"/>
    <lineage>
        <taxon>Bacteria</taxon>
        <taxon>Pseudomonadati</taxon>
        <taxon>Acidobacteriota</taxon>
        <taxon>Vicinamibacteria</taxon>
        <taxon>Vicinamibacterales</taxon>
        <taxon>Vicinamibacteraceae</taxon>
        <taxon>Luteitalea</taxon>
    </lineage>
</organism>
<dbReference type="PANTHER" id="PTHR30238:SF4">
    <property type="entry name" value="SLL1022 PROTEIN"/>
    <property type="match status" value="1"/>
</dbReference>
<feature type="transmembrane region" description="Helical" evidence="6">
    <location>
        <begin position="72"/>
        <end position="93"/>
    </location>
</feature>
<evidence type="ECO:0000256" key="3">
    <source>
        <dbReference type="ARBA" id="ARBA00022692"/>
    </source>
</evidence>
<proteinExistence type="inferred from homology"/>
<dbReference type="KEGG" id="abac:LuPra_01424"/>
<protein>
    <submittedName>
        <fullName evidence="7">Integral membrane protein, YkoY family</fullName>
    </submittedName>
</protein>
<evidence type="ECO:0000313" key="8">
    <source>
        <dbReference type="Proteomes" id="UP000076079"/>
    </source>
</evidence>
<reference evidence="8" key="2">
    <citation type="submission" date="2016-04" db="EMBL/GenBank/DDBJ databases">
        <title>First Complete Genome Sequence of a Subdivision 6 Acidobacterium.</title>
        <authorList>
            <person name="Huang S."/>
            <person name="Vieira S."/>
            <person name="Bunk B."/>
            <person name="Riedel T."/>
            <person name="Sproeer C."/>
            <person name="Overmann J."/>
        </authorList>
    </citation>
    <scope>NUCLEOTIDE SEQUENCE [LARGE SCALE GENOMIC DNA]</scope>
    <source>
        <strain evidence="8">DSM 100886 HEG_-6_39</strain>
    </source>
</reference>
<feature type="transmembrane region" description="Helical" evidence="6">
    <location>
        <begin position="150"/>
        <end position="169"/>
    </location>
</feature>
<evidence type="ECO:0000256" key="4">
    <source>
        <dbReference type="ARBA" id="ARBA00022989"/>
    </source>
</evidence>
<dbReference type="GO" id="GO:0016020">
    <property type="term" value="C:membrane"/>
    <property type="evidence" value="ECO:0007669"/>
    <property type="project" value="UniProtKB-SubCell"/>
</dbReference>